<evidence type="ECO:0000313" key="2">
    <source>
        <dbReference type="EMBL" id="KDA04208.1"/>
    </source>
</evidence>
<evidence type="ECO:0000259" key="1">
    <source>
        <dbReference type="Pfam" id="PF10502"/>
    </source>
</evidence>
<accession>A0A059GCH5</accession>
<dbReference type="EMBL" id="ARYL01000002">
    <property type="protein sequence ID" value="KDA04208.1"/>
    <property type="molecule type" value="Genomic_DNA"/>
</dbReference>
<dbReference type="eggNOG" id="COG4959">
    <property type="taxonomic scope" value="Bacteria"/>
</dbReference>
<protein>
    <submittedName>
        <fullName evidence="2">Plasmid transfer protein traf</fullName>
    </submittedName>
</protein>
<dbReference type="InterPro" id="IPR019533">
    <property type="entry name" value="Peptidase_S26"/>
</dbReference>
<dbReference type="Proteomes" id="UP000024942">
    <property type="component" value="Unassembled WGS sequence"/>
</dbReference>
<dbReference type="GO" id="GO:0006465">
    <property type="term" value="P:signal peptide processing"/>
    <property type="evidence" value="ECO:0007669"/>
    <property type="project" value="InterPro"/>
</dbReference>
<feature type="domain" description="Peptidase S26" evidence="1">
    <location>
        <begin position="10"/>
        <end position="166"/>
    </location>
</feature>
<reference evidence="2 3" key="1">
    <citation type="journal article" date="2014" name="Antonie Van Leeuwenhoek">
        <title>Hyphomonas beringensis sp. nov. and Hyphomonas chukchiensis sp. nov., isolated from surface seawater of the Bering Sea and Chukchi Sea.</title>
        <authorList>
            <person name="Li C."/>
            <person name="Lai Q."/>
            <person name="Li G."/>
            <person name="Dong C."/>
            <person name="Wang J."/>
            <person name="Liao Y."/>
            <person name="Shao Z."/>
        </authorList>
    </citation>
    <scope>NUCLEOTIDE SEQUENCE [LARGE SCALE GENOMIC DNA]</scope>
    <source>
        <strain evidence="2 3">SCH89</strain>
    </source>
</reference>
<dbReference type="SUPFAM" id="SSF51306">
    <property type="entry name" value="LexA/Signal peptidase"/>
    <property type="match status" value="1"/>
</dbReference>
<dbReference type="MEROPS" id="S26.014"/>
<organism evidence="2 3">
    <name type="scientific">Hyphomonas oceanitis SCH89</name>
    <dbReference type="NCBI Taxonomy" id="1280953"/>
    <lineage>
        <taxon>Bacteria</taxon>
        <taxon>Pseudomonadati</taxon>
        <taxon>Pseudomonadota</taxon>
        <taxon>Alphaproteobacteria</taxon>
        <taxon>Hyphomonadales</taxon>
        <taxon>Hyphomonadaceae</taxon>
        <taxon>Hyphomonas</taxon>
    </lineage>
</organism>
<comment type="caution">
    <text evidence="2">The sequence shown here is derived from an EMBL/GenBank/DDBJ whole genome shotgun (WGS) entry which is preliminary data.</text>
</comment>
<dbReference type="InterPro" id="IPR036286">
    <property type="entry name" value="LexA/Signal_pep-like_sf"/>
</dbReference>
<keyword evidence="3" id="KW-1185">Reference proteome</keyword>
<dbReference type="Pfam" id="PF10502">
    <property type="entry name" value="Peptidase_S26"/>
    <property type="match status" value="1"/>
</dbReference>
<sequence>MQTKRPPALCLTFIGIGTLWIGSVIRPDPFLFYNPSASAPIGWYRILPERPVARGDLVAARLPEAAGILASARGYLPGDIPVIKTVWAVPGDLICMDDTSLEVTDRPPLRLHHQDLSGRPLTPWRQGCTRLRPDEILIISNRTEDSFDSRYFGPVRAGDIIGRVAFMGNLPITMPPA</sequence>
<name>A0A059GCH5_9PROT</name>
<proteinExistence type="predicted"/>
<dbReference type="Gene3D" id="2.10.109.10">
    <property type="entry name" value="Umud Fragment, subunit A"/>
    <property type="match status" value="1"/>
</dbReference>
<dbReference type="GO" id="GO:0004252">
    <property type="term" value="F:serine-type endopeptidase activity"/>
    <property type="evidence" value="ECO:0007669"/>
    <property type="project" value="InterPro"/>
</dbReference>
<dbReference type="STRING" id="1280953.HOC_02701"/>
<dbReference type="AlphaFoldDB" id="A0A059GCH5"/>
<gene>
    <name evidence="2" type="ORF">HOC_02701</name>
</gene>
<evidence type="ECO:0000313" key="3">
    <source>
        <dbReference type="Proteomes" id="UP000024942"/>
    </source>
</evidence>
<dbReference type="RefSeq" id="WP_051624455.1">
    <property type="nucleotide sequence ID" value="NZ_ARYL01000002.1"/>
</dbReference>